<gene>
    <name evidence="4" type="ORF">IBJ83_01195</name>
</gene>
<feature type="domain" description="Thioester" evidence="1">
    <location>
        <begin position="74"/>
        <end position="183"/>
    </location>
</feature>
<dbReference type="Pfam" id="PF08341">
    <property type="entry name" value="TED"/>
    <property type="match status" value="1"/>
</dbReference>
<dbReference type="Gene3D" id="2.60.40.3930">
    <property type="match status" value="1"/>
</dbReference>
<evidence type="ECO:0000259" key="3">
    <source>
        <dbReference type="Pfam" id="PF18202"/>
    </source>
</evidence>
<feature type="domain" description="SpaA-like prealbumin fold" evidence="2">
    <location>
        <begin position="583"/>
        <end position="676"/>
    </location>
</feature>
<dbReference type="RefSeq" id="WP_201275012.1">
    <property type="nucleotide sequence ID" value="NZ_JACVDA010000002.1"/>
</dbReference>
<comment type="caution">
    <text evidence="4">The sequence shown here is derived from an EMBL/GenBank/DDBJ whole genome shotgun (WGS) entry which is preliminary data.</text>
</comment>
<dbReference type="InterPro" id="IPR013552">
    <property type="entry name" value="Thioester_dom"/>
</dbReference>
<organism evidence="4 5">
    <name type="scientific">Parvimonas parva</name>
    <dbReference type="NCBI Taxonomy" id="2769485"/>
    <lineage>
        <taxon>Bacteria</taxon>
        <taxon>Bacillati</taxon>
        <taxon>Bacillota</taxon>
        <taxon>Tissierellia</taxon>
        <taxon>Tissierellales</taxon>
        <taxon>Peptoniphilaceae</taxon>
        <taxon>Parvimonas</taxon>
    </lineage>
</organism>
<feature type="non-terminal residue" evidence="4">
    <location>
        <position position="1100"/>
    </location>
</feature>
<feature type="domain" description="T-Q ester bond containing" evidence="3">
    <location>
        <begin position="851"/>
        <end position="963"/>
    </location>
</feature>
<feature type="domain" description="SpaA-like prealbumin fold" evidence="2">
    <location>
        <begin position="478"/>
        <end position="557"/>
    </location>
</feature>
<keyword evidence="5" id="KW-1185">Reference proteome</keyword>
<sequence>MDKINSIQKVGMKKSKRIFAFLFALVMLMQTTFVSFGSFAEEAPKKFKAYTNARTPEFIEIGEIDGGQVKNPMVAYCLNYKFAYPKVKELKDKSAEYTKLDSKDLKDLETTKKDKDLYENLRRVLYNGYPTDGAHFVEFGKVSENRMRFLTQYAIWHYTDEKSAQDFKLSGSEKEIFESLINPNSENLRKVPDSFNPTLFKNDKSIKADNSANAHKPYFQNLIGSPKSDDKTYDIYAQKVWEGMTGSDKPVVEFELQEKNGDKKVDIANNPVEMTVSKDKEMSDVVVWKDLKKSPTEYKVVEKYKSDADSKKYISSSLTGNGRKESPYTITNGKLNSSFILQIKINKRWENVGGVEKPEVYLGLFRKTATKQEELVTKDMLKYGMGQKNHPNFENPIKVDSSQSIFTKDLTQLNLLGKVDGNDENSESYIYFMKELKKVGEKFEDFDAKGFTSKLETNNLKDTNPIFTFTNTYTGKFKINISKKKIVGEDELQGADLRVLKSTGENVISWTSSNKPKEIELTEGDYKLVEDTAPAGYEKVSVFEFSVNKKGEVTLKNNVEGVNVDNSKSTLIVRDKDEKVSKNIKISKISNDQTPLKDVEIKITKINDKTNLDTDISLNPDKDIVAKFITTGTDEEISLKPGSYKLEEISTPETHEKLEKVIYFDVDENGTITLKAGEDYNNIAVADKDKLTVINKKKPEELKEISISKQNLAGEEIEGARIQIKTLDGQVAKGKLGEESDKELIWTSGKNSQKISLKAGTYIFHEETAPKGYTTVTDIKFTVSNDGKISDLKFFENGKETKAPTENESKVEGETKLVVKDKIEEKAVINTSIGFDGNFAQAGQELNLTKDKAGTDKTVEDKINYANLPSGQKYTFKADLYEFPLDANEWKNVGSTQETVDVPEIGSGEIKVKFEKVTLNVGSKYTVVVKVESNNNLLEKESKLEKHIINHNEDKNDKAETIIVEKDIPQPEELKEISISKQNLAGEEIEGAKIQIKTLDGQVVKGKLGEESDKELSWTSRKTSQKISLKAGTYIFHEEAAPNGYKTVTDIKFTVDNDGKISDLKFFENGTEKKAPTENESKVEGETKLVVKDKIEEKAV</sequence>
<dbReference type="NCBIfam" id="NF012162">
    <property type="entry name" value="surf_Nterm_1"/>
    <property type="match status" value="1"/>
</dbReference>
<evidence type="ECO:0000259" key="2">
    <source>
        <dbReference type="Pfam" id="PF17802"/>
    </source>
</evidence>
<protein>
    <submittedName>
        <fullName evidence="4">Thioester-forming surface-anchored protein</fullName>
    </submittedName>
</protein>
<dbReference type="Gene3D" id="1.10.150.480">
    <property type="match status" value="1"/>
</dbReference>
<feature type="domain" description="SpaA-like prealbumin fold" evidence="2">
    <location>
        <begin position="976"/>
        <end position="1061"/>
    </location>
</feature>
<evidence type="ECO:0000313" key="5">
    <source>
        <dbReference type="Proteomes" id="UP000823123"/>
    </source>
</evidence>
<dbReference type="Proteomes" id="UP000823123">
    <property type="component" value="Unassembled WGS sequence"/>
</dbReference>
<proteinExistence type="predicted"/>
<dbReference type="InterPro" id="IPR023849">
    <property type="entry name" value="TQXA_dom"/>
</dbReference>
<dbReference type="InterPro" id="IPR041033">
    <property type="entry name" value="SpaA_PFL_dom_1"/>
</dbReference>
<evidence type="ECO:0000259" key="1">
    <source>
        <dbReference type="Pfam" id="PF08341"/>
    </source>
</evidence>
<accession>A0ABS1C766</accession>
<dbReference type="Pfam" id="PF17802">
    <property type="entry name" value="SpaA"/>
    <property type="match status" value="4"/>
</dbReference>
<dbReference type="InterPro" id="IPR013783">
    <property type="entry name" value="Ig-like_fold"/>
</dbReference>
<feature type="domain" description="SpaA-like prealbumin fold" evidence="2">
    <location>
        <begin position="704"/>
        <end position="789"/>
    </location>
</feature>
<dbReference type="Gene3D" id="2.30.30.670">
    <property type="entry name" value="Thioester domain"/>
    <property type="match status" value="1"/>
</dbReference>
<dbReference type="Pfam" id="PF18202">
    <property type="entry name" value="TQ"/>
    <property type="match status" value="1"/>
</dbReference>
<name>A0ABS1C766_9FIRM</name>
<dbReference type="EMBL" id="JACVDA010000002">
    <property type="protein sequence ID" value="MBK1467932.1"/>
    <property type="molecule type" value="Genomic_DNA"/>
</dbReference>
<dbReference type="InterPro" id="IPR041100">
    <property type="entry name" value="TQ"/>
</dbReference>
<reference evidence="4 5" key="1">
    <citation type="submission" date="2020-09" db="EMBL/GenBank/DDBJ databases">
        <title>Parvimonas S3374 sp. nov.</title>
        <authorList>
            <person name="Buhl M."/>
        </authorList>
    </citation>
    <scope>NUCLEOTIDE SEQUENCE [LARGE SCALE GENOMIC DNA]</scope>
    <source>
        <strain evidence="4 5">S3374</strain>
    </source>
</reference>
<evidence type="ECO:0000313" key="4">
    <source>
        <dbReference type="EMBL" id="MBK1467932.1"/>
    </source>
</evidence>
<dbReference type="NCBIfam" id="TIGR03934">
    <property type="entry name" value="TQXA_dom"/>
    <property type="match status" value="1"/>
</dbReference>
<dbReference type="Gene3D" id="2.60.40.10">
    <property type="entry name" value="Immunoglobulins"/>
    <property type="match status" value="4"/>
</dbReference>